<keyword evidence="1" id="KW-0040">ANK repeat</keyword>
<dbReference type="PROSITE" id="PS00108">
    <property type="entry name" value="PROTEIN_KINASE_ST"/>
    <property type="match status" value="1"/>
</dbReference>
<dbReference type="EMBL" id="JAPZBT010000002">
    <property type="protein sequence ID" value="KAJ5372062.1"/>
    <property type="molecule type" value="Genomic_DNA"/>
</dbReference>
<dbReference type="OrthoDB" id="5986190at2759"/>
<feature type="domain" description="Protein kinase" evidence="2">
    <location>
        <begin position="154"/>
        <end position="481"/>
    </location>
</feature>
<accession>A0A9W9S5H9</accession>
<dbReference type="InterPro" id="IPR002110">
    <property type="entry name" value="Ankyrin_rpt"/>
</dbReference>
<feature type="repeat" description="ANK" evidence="1">
    <location>
        <begin position="613"/>
        <end position="639"/>
    </location>
</feature>
<reference evidence="3" key="1">
    <citation type="submission" date="2022-12" db="EMBL/GenBank/DDBJ databases">
        <authorList>
            <person name="Petersen C."/>
        </authorList>
    </citation>
    <scope>NUCLEOTIDE SEQUENCE</scope>
    <source>
        <strain evidence="3">IBT 3081</strain>
    </source>
</reference>
<dbReference type="PANTHER" id="PTHR24359">
    <property type="entry name" value="SERINE/THREONINE-PROTEIN KINASE SBK1"/>
    <property type="match status" value="1"/>
</dbReference>
<dbReference type="GeneID" id="81460981"/>
<dbReference type="Pfam" id="PF00069">
    <property type="entry name" value="Pkinase"/>
    <property type="match status" value="1"/>
</dbReference>
<reference evidence="3" key="2">
    <citation type="journal article" date="2023" name="IMA Fungus">
        <title>Comparative genomic study of the Penicillium genus elucidates a diverse pangenome and 15 lateral gene transfer events.</title>
        <authorList>
            <person name="Petersen C."/>
            <person name="Sorensen T."/>
            <person name="Nielsen M.R."/>
            <person name="Sondergaard T.E."/>
            <person name="Sorensen J.L."/>
            <person name="Fitzpatrick D.A."/>
            <person name="Frisvad J.C."/>
            <person name="Nielsen K.L."/>
        </authorList>
    </citation>
    <scope>NUCLEOTIDE SEQUENCE</scope>
    <source>
        <strain evidence="3">IBT 3081</strain>
    </source>
</reference>
<dbReference type="SUPFAM" id="SSF48403">
    <property type="entry name" value="Ankyrin repeat"/>
    <property type="match status" value="1"/>
</dbReference>
<dbReference type="PROSITE" id="PS50011">
    <property type="entry name" value="PROTEIN_KINASE_DOM"/>
    <property type="match status" value="1"/>
</dbReference>
<organism evidence="3 4">
    <name type="scientific">Penicillium concentricum</name>
    <dbReference type="NCBI Taxonomy" id="293559"/>
    <lineage>
        <taxon>Eukaryota</taxon>
        <taxon>Fungi</taxon>
        <taxon>Dikarya</taxon>
        <taxon>Ascomycota</taxon>
        <taxon>Pezizomycotina</taxon>
        <taxon>Eurotiomycetes</taxon>
        <taxon>Eurotiomycetidae</taxon>
        <taxon>Eurotiales</taxon>
        <taxon>Aspergillaceae</taxon>
        <taxon>Penicillium</taxon>
    </lineage>
</organism>
<dbReference type="InterPro" id="IPR000719">
    <property type="entry name" value="Prot_kinase_dom"/>
</dbReference>
<dbReference type="Gene3D" id="1.25.40.20">
    <property type="entry name" value="Ankyrin repeat-containing domain"/>
    <property type="match status" value="1"/>
</dbReference>
<dbReference type="GO" id="GO:0005524">
    <property type="term" value="F:ATP binding"/>
    <property type="evidence" value="ECO:0007669"/>
    <property type="project" value="InterPro"/>
</dbReference>
<dbReference type="PROSITE" id="PS50297">
    <property type="entry name" value="ANK_REP_REGION"/>
    <property type="match status" value="1"/>
</dbReference>
<dbReference type="SUPFAM" id="SSF56112">
    <property type="entry name" value="Protein kinase-like (PK-like)"/>
    <property type="match status" value="1"/>
</dbReference>
<evidence type="ECO:0000259" key="2">
    <source>
        <dbReference type="PROSITE" id="PS50011"/>
    </source>
</evidence>
<evidence type="ECO:0000313" key="3">
    <source>
        <dbReference type="EMBL" id="KAJ5372062.1"/>
    </source>
</evidence>
<dbReference type="InterPro" id="IPR036770">
    <property type="entry name" value="Ankyrin_rpt-contain_sf"/>
</dbReference>
<protein>
    <recommendedName>
        <fullName evidence="2">Protein kinase domain-containing protein</fullName>
    </recommendedName>
</protein>
<dbReference type="RefSeq" id="XP_056578048.1">
    <property type="nucleotide sequence ID" value="XM_056721798.1"/>
</dbReference>
<dbReference type="SMART" id="SM00248">
    <property type="entry name" value="ANK"/>
    <property type="match status" value="5"/>
</dbReference>
<comment type="caution">
    <text evidence="3">The sequence shown here is derived from an EMBL/GenBank/DDBJ whole genome shotgun (WGS) entry which is preliminary data.</text>
</comment>
<name>A0A9W9S5H9_9EURO</name>
<dbReference type="PANTHER" id="PTHR24359:SF1">
    <property type="entry name" value="INHIBITOR OF NUCLEAR FACTOR KAPPA-B KINASE EPSILON SUBUNIT HOMOLOG 1-RELATED"/>
    <property type="match status" value="1"/>
</dbReference>
<dbReference type="Pfam" id="PF12796">
    <property type="entry name" value="Ank_2"/>
    <property type="match status" value="1"/>
</dbReference>
<dbReference type="SMART" id="SM00220">
    <property type="entry name" value="S_TKc"/>
    <property type="match status" value="1"/>
</dbReference>
<proteinExistence type="predicted"/>
<dbReference type="Gene3D" id="1.10.510.10">
    <property type="entry name" value="Transferase(Phosphotransferase) domain 1"/>
    <property type="match status" value="1"/>
</dbReference>
<dbReference type="CDD" id="cd00180">
    <property type="entry name" value="PKc"/>
    <property type="match status" value="1"/>
</dbReference>
<dbReference type="InterPro" id="IPR011009">
    <property type="entry name" value="Kinase-like_dom_sf"/>
</dbReference>
<dbReference type="Proteomes" id="UP001147752">
    <property type="component" value="Unassembled WGS sequence"/>
</dbReference>
<evidence type="ECO:0000256" key="1">
    <source>
        <dbReference type="PROSITE-ProRule" id="PRU00023"/>
    </source>
</evidence>
<dbReference type="GO" id="GO:0004674">
    <property type="term" value="F:protein serine/threonine kinase activity"/>
    <property type="evidence" value="ECO:0007669"/>
    <property type="project" value="TreeGrafter"/>
</dbReference>
<keyword evidence="4" id="KW-1185">Reference proteome</keyword>
<sequence>MSLKDIQSELKRATYYKDTAEAFIPYERVREIWAGNRLEQFLKTCDPSLGISEIDAARHGLLRTISILASIAPRDWPGWSRFKDIFFRQDELVADRRWDKNTLVLTKEELEDDTFLGDALLVRAFRDDRWIYFPIVLKGNKQDPYGEDLRVPLFQEDHVVRQGGFGKVTKEIIPPNQIIIGHLSDQLGIPDAPHPVKLIVARKRFPKGNYDVEVRHLKHLRSSLSGHKRIVSELAIFTIRNELNIIMPWADMDLEDFLVGGYREMQPAPCLSDLIQESRNVASAIDFLHTHLQLESEWPEFHHQAICHADIKPQNILVFKRDVSSTGVWRITDFGVSRIAHRDISGDSNYMTSIKDHAPRGGTYRAPEAQSQRRSDVWSFGCILVRVFALGLDPESLSELDRMRREPLNARAHDDCFYRGSPPALNPAVETWIENLPTRYPIPHNPVFFQELQKLLRSMLEINYHRRSSASEVQRSLHRLHSSSISNFTPRSSVGGASKGVGVLVTVMKSGDIDQVREILLDEVDVEQCHENERPLIYAIEMANASMINALSEYQRKFLNLNLDVRTPSFKRQTPLYLAVCKGDFDVVKAVIDAYVGPESHANVSPLLNELCEDKTPLMQAAFLGQARVVSLLLQRGADHRICVQHQKLNCLHYAVKINNLAREDVIRAFKGNMVFDQLPPENPLDSSDNISSTAEYETPMMLHVSLAREGVEIDSLWRNKFKALLEGGADVNRRYKPGTILEISLLQMAAFERRELLAKVLVDAGATLPEGYVIPPGSSHEMKKLLKKARRE</sequence>
<dbReference type="PROSITE" id="PS50088">
    <property type="entry name" value="ANK_REPEAT"/>
    <property type="match status" value="1"/>
</dbReference>
<dbReference type="AlphaFoldDB" id="A0A9W9S5H9"/>
<dbReference type="InterPro" id="IPR008271">
    <property type="entry name" value="Ser/Thr_kinase_AS"/>
</dbReference>
<evidence type="ECO:0000313" key="4">
    <source>
        <dbReference type="Proteomes" id="UP001147752"/>
    </source>
</evidence>
<gene>
    <name evidence="3" type="ORF">N7517_004068</name>
</gene>